<keyword evidence="3" id="KW-1185">Reference proteome</keyword>
<name>A0AAD2Q166_9AGAR</name>
<organism evidence="2 3">
    <name type="scientific">Mycena citricolor</name>
    <dbReference type="NCBI Taxonomy" id="2018698"/>
    <lineage>
        <taxon>Eukaryota</taxon>
        <taxon>Fungi</taxon>
        <taxon>Dikarya</taxon>
        <taxon>Basidiomycota</taxon>
        <taxon>Agaricomycotina</taxon>
        <taxon>Agaricomycetes</taxon>
        <taxon>Agaricomycetidae</taxon>
        <taxon>Agaricales</taxon>
        <taxon>Marasmiineae</taxon>
        <taxon>Mycenaceae</taxon>
        <taxon>Mycena</taxon>
    </lineage>
</organism>
<dbReference type="PANTHER" id="PTHR43283:SF3">
    <property type="entry name" value="BETA-LACTAMASE FAMILY PROTEIN (AFU_ORTHOLOGUE AFUA_5G07500)"/>
    <property type="match status" value="1"/>
</dbReference>
<comment type="caution">
    <text evidence="2">The sequence shown here is derived from an EMBL/GenBank/DDBJ whole genome shotgun (WGS) entry which is preliminary data.</text>
</comment>
<sequence length="388" mass="41773">MFSLPEGKAAALDSILSNAAAGGTLPPVFTTITNVEGTLYSRFGGDVPQSKLDEETIFWICSQTKLITSIAAFQLIEAGKIALDTPVESILPELSAPIIITTVDANGRPDAKTSRPATTKITVEHLLTHTSGLDYSLDGLTEPGVFPPRAYADVYASDDTSEFFNKLKRAFYRLSLSGLSLARNLELILTSKEHIFTPLGITTASFHLTPETKARLLPLHQRNSEGAIVPWPGAHPMSQDPAETKLFFGGIGLYASQKDYLAVLRHLLQIHNDKAEKPLISRKSLSLLTSPAMSATALPQMLGLPALISPYIGIPEGSAIFGRGVVVMTEDVPGHRKKGSAAWGGWANTSYWFDLETGVAAVVGTQLLPGFDETFYRLFAAIEAAVYA</sequence>
<dbReference type="InterPro" id="IPR050789">
    <property type="entry name" value="Diverse_Enzym_Activities"/>
</dbReference>
<dbReference type="InterPro" id="IPR012338">
    <property type="entry name" value="Beta-lactam/transpept-like"/>
</dbReference>
<dbReference type="Pfam" id="PF00144">
    <property type="entry name" value="Beta-lactamase"/>
    <property type="match status" value="1"/>
</dbReference>
<reference evidence="2" key="1">
    <citation type="submission" date="2023-11" db="EMBL/GenBank/DDBJ databases">
        <authorList>
            <person name="De Vega J J."/>
            <person name="De Vega J J."/>
        </authorList>
    </citation>
    <scope>NUCLEOTIDE SEQUENCE</scope>
</reference>
<dbReference type="Gene3D" id="3.40.710.10">
    <property type="entry name" value="DD-peptidase/beta-lactamase superfamily"/>
    <property type="match status" value="2"/>
</dbReference>
<gene>
    <name evidence="2" type="ORF">MYCIT1_LOCUS5022</name>
</gene>
<dbReference type="InterPro" id="IPR001466">
    <property type="entry name" value="Beta-lactam-related"/>
</dbReference>
<dbReference type="AlphaFoldDB" id="A0AAD2Q166"/>
<evidence type="ECO:0000259" key="1">
    <source>
        <dbReference type="Pfam" id="PF00144"/>
    </source>
</evidence>
<dbReference type="PANTHER" id="PTHR43283">
    <property type="entry name" value="BETA-LACTAMASE-RELATED"/>
    <property type="match status" value="1"/>
</dbReference>
<protein>
    <recommendedName>
        <fullName evidence="1">Beta-lactamase-related domain-containing protein</fullName>
    </recommendedName>
</protein>
<proteinExistence type="predicted"/>
<dbReference type="Proteomes" id="UP001295794">
    <property type="component" value="Unassembled WGS sequence"/>
</dbReference>
<evidence type="ECO:0000313" key="2">
    <source>
        <dbReference type="EMBL" id="CAK5264668.1"/>
    </source>
</evidence>
<dbReference type="SUPFAM" id="SSF56601">
    <property type="entry name" value="beta-lactamase/transpeptidase-like"/>
    <property type="match status" value="1"/>
</dbReference>
<feature type="domain" description="Beta-lactamase-related" evidence="1">
    <location>
        <begin position="25"/>
        <end position="373"/>
    </location>
</feature>
<accession>A0AAD2Q166</accession>
<dbReference type="EMBL" id="CAVNYO010000066">
    <property type="protein sequence ID" value="CAK5264668.1"/>
    <property type="molecule type" value="Genomic_DNA"/>
</dbReference>
<evidence type="ECO:0000313" key="3">
    <source>
        <dbReference type="Proteomes" id="UP001295794"/>
    </source>
</evidence>